<name>A0ABR4PVB0_9HELO</name>
<feature type="domain" description="DNA-directed RNA polymerase N-terminal" evidence="11">
    <location>
        <begin position="343"/>
        <end position="670"/>
    </location>
</feature>
<dbReference type="EMBL" id="JBFCZG010000001">
    <property type="protein sequence ID" value="KAL3427294.1"/>
    <property type="molecule type" value="Genomic_DNA"/>
</dbReference>
<dbReference type="Proteomes" id="UP001629113">
    <property type="component" value="Unassembled WGS sequence"/>
</dbReference>
<dbReference type="SUPFAM" id="SSF56672">
    <property type="entry name" value="DNA/RNA polymerases"/>
    <property type="match status" value="1"/>
</dbReference>
<comment type="similarity">
    <text evidence="2 9">Belongs to the phage and mitochondrial RNA polymerase family.</text>
</comment>
<evidence type="ECO:0000256" key="6">
    <source>
        <dbReference type="ARBA" id="ARBA00022695"/>
    </source>
</evidence>
<feature type="region of interest" description="Disordered" evidence="10">
    <location>
        <begin position="44"/>
        <end position="66"/>
    </location>
</feature>
<dbReference type="Gene3D" id="1.10.287.280">
    <property type="match status" value="1"/>
</dbReference>
<dbReference type="InterPro" id="IPR029262">
    <property type="entry name" value="RPOL_N"/>
</dbReference>
<keyword evidence="5 9" id="KW-0808">Transferase</keyword>
<dbReference type="SMART" id="SM01311">
    <property type="entry name" value="RPOL_N"/>
    <property type="match status" value="1"/>
</dbReference>
<dbReference type="EC" id="2.7.7.6" evidence="3 9"/>
<keyword evidence="7 9" id="KW-0804">Transcription</keyword>
<comment type="catalytic activity">
    <reaction evidence="8 9">
        <text>RNA(n) + a ribonucleoside 5'-triphosphate = RNA(n+1) + diphosphate</text>
        <dbReference type="Rhea" id="RHEA:21248"/>
        <dbReference type="Rhea" id="RHEA-COMP:14527"/>
        <dbReference type="Rhea" id="RHEA-COMP:17342"/>
        <dbReference type="ChEBI" id="CHEBI:33019"/>
        <dbReference type="ChEBI" id="CHEBI:61557"/>
        <dbReference type="ChEBI" id="CHEBI:140395"/>
        <dbReference type="EC" id="2.7.7.6"/>
    </reaction>
</comment>
<evidence type="ECO:0000256" key="7">
    <source>
        <dbReference type="ARBA" id="ARBA00023163"/>
    </source>
</evidence>
<evidence type="ECO:0000256" key="1">
    <source>
        <dbReference type="ARBA" id="ARBA00004026"/>
    </source>
</evidence>
<dbReference type="PANTHER" id="PTHR10102:SF0">
    <property type="entry name" value="DNA-DIRECTED RNA POLYMERASE, MITOCHONDRIAL"/>
    <property type="match status" value="1"/>
</dbReference>
<evidence type="ECO:0000313" key="13">
    <source>
        <dbReference type="Proteomes" id="UP001629113"/>
    </source>
</evidence>
<dbReference type="InterPro" id="IPR043502">
    <property type="entry name" value="DNA/RNA_pol_sf"/>
</dbReference>
<gene>
    <name evidence="12" type="ORF">PVAG01_00803</name>
</gene>
<dbReference type="PROSITE" id="PS00489">
    <property type="entry name" value="RNA_POL_PHAGE_2"/>
    <property type="match status" value="1"/>
</dbReference>
<organism evidence="12 13">
    <name type="scientific">Phlyctema vagabunda</name>
    <dbReference type="NCBI Taxonomy" id="108571"/>
    <lineage>
        <taxon>Eukaryota</taxon>
        <taxon>Fungi</taxon>
        <taxon>Dikarya</taxon>
        <taxon>Ascomycota</taxon>
        <taxon>Pezizomycotina</taxon>
        <taxon>Leotiomycetes</taxon>
        <taxon>Helotiales</taxon>
        <taxon>Dermateaceae</taxon>
        <taxon>Phlyctema</taxon>
    </lineage>
</organism>
<dbReference type="Pfam" id="PF14700">
    <property type="entry name" value="RPOL_N"/>
    <property type="match status" value="1"/>
</dbReference>
<dbReference type="PANTHER" id="PTHR10102">
    <property type="entry name" value="DNA-DIRECTED RNA POLYMERASE, MITOCHONDRIAL"/>
    <property type="match status" value="1"/>
</dbReference>
<dbReference type="InterPro" id="IPR024075">
    <property type="entry name" value="DNA-dir_RNA_pol_helix_hairp_sf"/>
</dbReference>
<evidence type="ECO:0000256" key="2">
    <source>
        <dbReference type="ARBA" id="ARBA00009493"/>
    </source>
</evidence>
<protein>
    <recommendedName>
        <fullName evidence="3 9">DNA-directed RNA polymerase</fullName>
        <ecNumber evidence="3 9">2.7.7.6</ecNumber>
    </recommendedName>
</protein>
<dbReference type="InterPro" id="IPR037159">
    <property type="entry name" value="RNA_POL_N_sf"/>
</dbReference>
<dbReference type="InterPro" id="IPR046950">
    <property type="entry name" value="DNA-dir_Rpol_C_phage-type"/>
</dbReference>
<reference evidence="12 13" key="1">
    <citation type="submission" date="2024-06" db="EMBL/GenBank/DDBJ databases">
        <title>Complete genome of Phlyctema vagabunda strain 19-DSS-EL-015.</title>
        <authorList>
            <person name="Fiorenzani C."/>
        </authorList>
    </citation>
    <scope>NUCLEOTIDE SEQUENCE [LARGE SCALE GENOMIC DNA]</scope>
    <source>
        <strain evidence="12 13">19-DSS-EL-015</strain>
    </source>
</reference>
<evidence type="ECO:0000313" key="12">
    <source>
        <dbReference type="EMBL" id="KAL3427294.1"/>
    </source>
</evidence>
<evidence type="ECO:0000256" key="4">
    <source>
        <dbReference type="ARBA" id="ARBA00022478"/>
    </source>
</evidence>
<evidence type="ECO:0000259" key="11">
    <source>
        <dbReference type="SMART" id="SM01311"/>
    </source>
</evidence>
<keyword evidence="13" id="KW-1185">Reference proteome</keyword>
<evidence type="ECO:0000256" key="8">
    <source>
        <dbReference type="ARBA" id="ARBA00048552"/>
    </source>
</evidence>
<dbReference type="Gene3D" id="1.10.287.260">
    <property type="match status" value="1"/>
</dbReference>
<accession>A0ABR4PVB0</accession>
<sequence length="1387" mass="155504">MLVRAARKARPNAIRQRISREPLYLPWLCPATHLEGRRIFSNGAGSQSHALRRRRNSTESSAASPRRTLATALHTNTFEDIPFEGLPPVSTSYGSAPMSSLRHFDPTKTVMLGDSLSAAPVRHRQVNGLGGATDEMLAILDACMHVGRIERAGVILKRLAKLGALDADDLLECHNRYLRSSLEQIMLKPSASACQEMHRWFEMEMRAQKVAHNHETLAYMLKASLQSPSGSRRERLVVRYMDMADHQCAALIEDILSPMELNEILQICPTEWLVPVEEDLLEPEPAAEADKPILPAAPSTLPEVKAMLQKGLGLKSLRHTLSIFRQRPGGLDLAALSEEERALVQRKLEEDAVESALDRWREESVNLKKMGMDASLQTKSLGARMWKWQCELEAYLKAELVRVDEDESREIMNQAEQERSSYGPFLRRLPVDKLAAVTIVSIMTSFTRGGVDKGIGLAPLLLTLAQNVEEETMMEASKRSEKNDFRLKTITKDRLARRAYFQQLTEKKKSDLEKRDSPPGPLKQSIWPEAWPAAMKLKVGAFLMSALIETAKVPVSMKHADTGEYITQLQPAFSHAHQYKAGRRIGTIVANDVLVTQLKREPVHSLMAKQLPMLVQPSPWEKFNKGGYLAHPTQVLRLKSNDKEQRNYAEAAIRKGDMSQIFKGLDVLGKTSWKINQPVFDVMLEVWNSGEPLGNLAAETPHFEIPAEPDEHADTATRRKWIAAVKAIENTRSGMHSQRCFQNFQLEIARAFRSETFYFPHNIDFRGRAYPIPPYLNHMGADHCRGLLIFGEGKRLGETGLKWLKVHLANVFGYDKASLREREEFAMNNLASITDSARNPLGGTRWWLKAEDPWQCLATCFELTAALDSPHPADYVSRLPVHQDGTCNGLQHYAALGGDEVGAKQVNLEPGDRPGDVYSAVADLVKASIEADLQTGNRMAQCLSGKITRKVVKQTVMTNVYGVTYVGAKAQVKKQLVAAYPDLPNNTEINPFKLSAYIVTKIFASLASMFGGAHDIQHWFGECASRISTSLSIEQIERFEADLPSLKRKADNTSNEKMSKLLLENYGQFKTGVIWTNPLHMPVVQPYRTAKGRVVVTNLQRVSLAEPHLSEPVSKRKQLQAFPPNFIHSLDATHMILSALECDERGLSFAAVHDSFWTHAADIEQMNGVLRDAFVRIHSEDVIGRLAAEFAARYKDSMYLQKLRLDTPEHQKVAEFRNKDRRVRREGFWHSHSSAGFKLLDLLEERKRLKLLASSDPAEVEEGKSMVTAASIYEDHLKSVRDEASHDVKMEAALGAISPETGGDVPGDITDDTDCFDEPDGERAEASADVDFDAASSLEDNGEPVPKRLLPKKNKYIWVWMPLKFPRVPKKGAFDVSRLKGSEYFFS</sequence>
<dbReference type="Gene3D" id="1.10.1320.10">
    <property type="entry name" value="DNA-directed RNA polymerase, N-terminal domain"/>
    <property type="match status" value="1"/>
</dbReference>
<dbReference type="Gene3D" id="1.10.150.20">
    <property type="entry name" value="5' to 3' exonuclease, C-terminal subdomain"/>
    <property type="match status" value="1"/>
</dbReference>
<evidence type="ECO:0000256" key="10">
    <source>
        <dbReference type="SAM" id="MobiDB-lite"/>
    </source>
</evidence>
<comment type="function">
    <text evidence="1 9">DNA-dependent RNA polymerase catalyzes the transcription of DNA into RNA using the four ribonucleoside triphosphates as substrates.</text>
</comment>
<dbReference type="InterPro" id="IPR002092">
    <property type="entry name" value="DNA-dir_Rpol_phage-type"/>
</dbReference>
<keyword evidence="4 9" id="KW-0240">DNA-directed RNA polymerase</keyword>
<keyword evidence="6 9" id="KW-0548">Nucleotidyltransferase</keyword>
<dbReference type="Pfam" id="PF00940">
    <property type="entry name" value="RNA_pol"/>
    <property type="match status" value="1"/>
</dbReference>
<evidence type="ECO:0000256" key="5">
    <source>
        <dbReference type="ARBA" id="ARBA00022679"/>
    </source>
</evidence>
<dbReference type="PROSITE" id="PS00900">
    <property type="entry name" value="RNA_POL_PHAGE_1"/>
    <property type="match status" value="1"/>
</dbReference>
<comment type="caution">
    <text evidence="12">The sequence shown here is derived from an EMBL/GenBank/DDBJ whole genome shotgun (WGS) entry which is preliminary data.</text>
</comment>
<proteinExistence type="inferred from homology"/>
<evidence type="ECO:0000256" key="3">
    <source>
        <dbReference type="ARBA" id="ARBA00012418"/>
    </source>
</evidence>
<evidence type="ECO:0000256" key="9">
    <source>
        <dbReference type="RuleBase" id="RU003805"/>
    </source>
</evidence>